<evidence type="ECO:0000256" key="1">
    <source>
        <dbReference type="SAM" id="Phobius"/>
    </source>
</evidence>
<keyword evidence="1" id="KW-0812">Transmembrane</keyword>
<name>T1K916_TETUR</name>
<sequence>MRCIAATIETENGWPRVDKWICNFFGFFNTIGPHINMYLWWNKYLTAFQMIQFVMIGVHSFQLLYLTISLSQHAIQSLNFDSLIQKVHLSAPVPASKNASKSTVHY</sequence>
<organism evidence="2 3">
    <name type="scientific">Tetranychus urticae</name>
    <name type="common">Two-spotted spider mite</name>
    <dbReference type="NCBI Taxonomy" id="32264"/>
    <lineage>
        <taxon>Eukaryota</taxon>
        <taxon>Metazoa</taxon>
        <taxon>Ecdysozoa</taxon>
        <taxon>Arthropoda</taxon>
        <taxon>Chelicerata</taxon>
        <taxon>Arachnida</taxon>
        <taxon>Acari</taxon>
        <taxon>Acariformes</taxon>
        <taxon>Trombidiformes</taxon>
        <taxon>Prostigmata</taxon>
        <taxon>Eleutherengona</taxon>
        <taxon>Raphignathae</taxon>
        <taxon>Tetranychoidea</taxon>
        <taxon>Tetranychidae</taxon>
        <taxon>Tetranychus</taxon>
    </lineage>
</organism>
<dbReference type="AlphaFoldDB" id="T1K916"/>
<evidence type="ECO:0000313" key="3">
    <source>
        <dbReference type="Proteomes" id="UP000015104"/>
    </source>
</evidence>
<proteinExistence type="predicted"/>
<reference evidence="2" key="2">
    <citation type="submission" date="2015-06" db="UniProtKB">
        <authorList>
            <consortium name="EnsemblMetazoa"/>
        </authorList>
    </citation>
    <scope>IDENTIFICATION</scope>
</reference>
<dbReference type="EMBL" id="CAEY01001886">
    <property type="status" value="NOT_ANNOTATED_CDS"/>
    <property type="molecule type" value="Genomic_DNA"/>
</dbReference>
<keyword evidence="1" id="KW-1133">Transmembrane helix</keyword>
<accession>T1K916</accession>
<protein>
    <submittedName>
        <fullName evidence="2">Uncharacterized protein</fullName>
    </submittedName>
</protein>
<keyword evidence="1" id="KW-0472">Membrane</keyword>
<keyword evidence="3" id="KW-1185">Reference proteome</keyword>
<dbReference type="HOGENOM" id="CLU_2226524_0_0_1"/>
<feature type="transmembrane region" description="Helical" evidence="1">
    <location>
        <begin position="20"/>
        <end position="41"/>
    </location>
</feature>
<reference evidence="3" key="1">
    <citation type="submission" date="2011-08" db="EMBL/GenBank/DDBJ databases">
        <authorList>
            <person name="Rombauts S."/>
        </authorList>
    </citation>
    <scope>NUCLEOTIDE SEQUENCE</scope>
    <source>
        <strain evidence="3">London</strain>
    </source>
</reference>
<feature type="transmembrane region" description="Helical" evidence="1">
    <location>
        <begin position="47"/>
        <end position="68"/>
    </location>
</feature>
<dbReference type="EnsemblMetazoa" id="tetur07g03350.1">
    <property type="protein sequence ID" value="tetur07g03350.1"/>
    <property type="gene ID" value="tetur07g03350"/>
</dbReference>
<dbReference type="Proteomes" id="UP000015104">
    <property type="component" value="Unassembled WGS sequence"/>
</dbReference>
<evidence type="ECO:0000313" key="2">
    <source>
        <dbReference type="EnsemblMetazoa" id="tetur07g03350.1"/>
    </source>
</evidence>